<evidence type="ECO:0000313" key="3">
    <source>
        <dbReference type="Proteomes" id="UP000053841"/>
    </source>
</evidence>
<evidence type="ECO:0000256" key="1">
    <source>
        <dbReference type="SAM" id="MobiDB-lite"/>
    </source>
</evidence>
<dbReference type="Proteomes" id="UP000053841">
    <property type="component" value="Unassembled WGS sequence"/>
</dbReference>
<dbReference type="EMBL" id="KI965105">
    <property type="protein sequence ID" value="EUC26828.1"/>
    <property type="molecule type" value="Genomic_DNA"/>
</dbReference>
<keyword evidence="3" id="KW-1185">Reference proteome</keyword>
<name>W6XMV0_COCC2</name>
<feature type="compositionally biased region" description="Basic and acidic residues" evidence="1">
    <location>
        <begin position="34"/>
        <end position="43"/>
    </location>
</feature>
<evidence type="ECO:0000313" key="2">
    <source>
        <dbReference type="EMBL" id="EUC26828.1"/>
    </source>
</evidence>
<protein>
    <submittedName>
        <fullName evidence="2">Uncharacterized protein</fullName>
    </submittedName>
</protein>
<accession>W6XMV0</accession>
<feature type="compositionally biased region" description="Basic and acidic residues" evidence="1">
    <location>
        <begin position="12"/>
        <end position="25"/>
    </location>
</feature>
<reference evidence="2 3" key="1">
    <citation type="journal article" date="2013" name="PLoS Genet.">
        <title>Comparative genome structure, secondary metabolite, and effector coding capacity across Cochliobolus pathogens.</title>
        <authorList>
            <person name="Condon B.J."/>
            <person name="Leng Y."/>
            <person name="Wu D."/>
            <person name="Bushley K.E."/>
            <person name="Ohm R.A."/>
            <person name="Otillar R."/>
            <person name="Martin J."/>
            <person name="Schackwitz W."/>
            <person name="Grimwood J."/>
            <person name="MohdZainudin N."/>
            <person name="Xue C."/>
            <person name="Wang R."/>
            <person name="Manning V.A."/>
            <person name="Dhillon B."/>
            <person name="Tu Z.J."/>
            <person name="Steffenson B.J."/>
            <person name="Salamov A."/>
            <person name="Sun H."/>
            <person name="Lowry S."/>
            <person name="LaButti K."/>
            <person name="Han J."/>
            <person name="Copeland A."/>
            <person name="Lindquist E."/>
            <person name="Barry K."/>
            <person name="Schmutz J."/>
            <person name="Baker S.E."/>
            <person name="Ciuffetti L.M."/>
            <person name="Grigoriev I.V."/>
            <person name="Zhong S."/>
            <person name="Turgeon B.G."/>
        </authorList>
    </citation>
    <scope>NUCLEOTIDE SEQUENCE [LARGE SCALE GENOMIC DNA]</scope>
    <source>
        <strain evidence="2 3">26-R-13</strain>
    </source>
</reference>
<proteinExistence type="predicted"/>
<sequence>MHTAPRRRKGPERKNEEPGYRDDSPRGGGNVTSNKKDSLLDKGRRWRKAYGRPRQKVIINAGR</sequence>
<feature type="region of interest" description="Disordered" evidence="1">
    <location>
        <begin position="1"/>
        <end position="63"/>
    </location>
</feature>
<feature type="compositionally biased region" description="Basic residues" evidence="1">
    <location>
        <begin position="44"/>
        <end position="55"/>
    </location>
</feature>
<dbReference type="RefSeq" id="XP_007718865.1">
    <property type="nucleotide sequence ID" value="XM_007720675.1"/>
</dbReference>
<dbReference type="KEGG" id="bze:COCCADRAFT_113282"/>
<gene>
    <name evidence="2" type="ORF">COCCADRAFT_113282</name>
</gene>
<dbReference type="GeneID" id="19144611"/>
<dbReference type="HOGENOM" id="CLU_2885458_0_0_1"/>
<dbReference type="AlphaFoldDB" id="W6XMV0"/>
<organism evidence="2 3">
    <name type="scientific">Cochliobolus carbonum (strain 26-R-13)</name>
    <name type="common">Maize leaf spot fungus</name>
    <name type="synonym">Bipolaris zeicola</name>
    <dbReference type="NCBI Taxonomy" id="930089"/>
    <lineage>
        <taxon>Eukaryota</taxon>
        <taxon>Fungi</taxon>
        <taxon>Dikarya</taxon>
        <taxon>Ascomycota</taxon>
        <taxon>Pezizomycotina</taxon>
        <taxon>Dothideomycetes</taxon>
        <taxon>Pleosporomycetidae</taxon>
        <taxon>Pleosporales</taxon>
        <taxon>Pleosporineae</taxon>
        <taxon>Pleosporaceae</taxon>
        <taxon>Bipolaris</taxon>
    </lineage>
</organism>
<feature type="compositionally biased region" description="Basic residues" evidence="1">
    <location>
        <begin position="1"/>
        <end position="11"/>
    </location>
</feature>